<keyword evidence="1" id="KW-0732">Signal</keyword>
<dbReference type="InterPro" id="IPR050410">
    <property type="entry name" value="CCR4/nocturin_mRNA_transcr"/>
</dbReference>
<evidence type="ECO:0000313" key="4">
    <source>
        <dbReference type="Proteomes" id="UP000192678"/>
    </source>
</evidence>
<dbReference type="CDD" id="cd09083">
    <property type="entry name" value="EEP-1"/>
    <property type="match status" value="1"/>
</dbReference>
<keyword evidence="3" id="KW-0269">Exonuclease</keyword>
<gene>
    <name evidence="3" type="ORF">SAMN04488101_1178</name>
</gene>
<feature type="chain" id="PRO_5012868098" evidence="1">
    <location>
        <begin position="22"/>
        <end position="451"/>
    </location>
</feature>
<dbReference type="GO" id="GO:0004519">
    <property type="term" value="F:endonuclease activity"/>
    <property type="evidence" value="ECO:0007669"/>
    <property type="project" value="UniProtKB-KW"/>
</dbReference>
<keyword evidence="4" id="KW-1185">Reference proteome</keyword>
<feature type="domain" description="Endonuclease/exonuclease/phosphatase" evidence="2">
    <location>
        <begin position="27"/>
        <end position="265"/>
    </location>
</feature>
<protein>
    <submittedName>
        <fullName evidence="3">Metal-dependent hydrolase, endonuclease/exonuclease/phosphatase family</fullName>
    </submittedName>
</protein>
<evidence type="ECO:0000256" key="1">
    <source>
        <dbReference type="SAM" id="SignalP"/>
    </source>
</evidence>
<evidence type="ECO:0000313" key="3">
    <source>
        <dbReference type="EMBL" id="SMD14024.1"/>
    </source>
</evidence>
<dbReference type="PANTHER" id="PTHR12121">
    <property type="entry name" value="CARBON CATABOLITE REPRESSOR PROTEIN 4"/>
    <property type="match status" value="1"/>
</dbReference>
<dbReference type="Proteomes" id="UP000192678">
    <property type="component" value="Unassembled WGS sequence"/>
</dbReference>
<dbReference type="SUPFAM" id="SSF56219">
    <property type="entry name" value="DNase I-like"/>
    <property type="match status" value="1"/>
</dbReference>
<keyword evidence="3" id="KW-0378">Hydrolase</keyword>
<dbReference type="OrthoDB" id="9793162at2"/>
<dbReference type="Pfam" id="PF03372">
    <property type="entry name" value="Exo_endo_phos"/>
    <property type="match status" value="1"/>
</dbReference>
<dbReference type="InterPro" id="IPR036691">
    <property type="entry name" value="Endo/exonu/phosph_ase_sf"/>
</dbReference>
<dbReference type="Gene3D" id="3.60.10.10">
    <property type="entry name" value="Endonuclease/exonuclease/phosphatase"/>
    <property type="match status" value="1"/>
</dbReference>
<dbReference type="InterPro" id="IPR005135">
    <property type="entry name" value="Endo/exonuclease/phosphatase"/>
</dbReference>
<sequence length="451" mass="50686">MKIKYALAALLAICMSIATQAQSFNLASYNIRFKSPTDIGNMWEQRAPEIVKQVKTYDIDVMGVQEAAARQLADLDSLLSGYDFVGIGAVGPNAIFYRTAKYKVVKSGHFWLTETPDKKGKGWDAYSVRNCLWAELVDKSGFSFYYFNAHFDHKGVVARAKSTALMMRKIDSIAGKSPAVFSGDLNFNQYDPNYVTLNQSGWLKNAYDLADDLQNDTAGTYNNFGKGYSSRGRRIDHIFLNGGLKVNSYNVLLDTYAENKYPSDHFPVLINMEKKKNKVASLYDSFPEDFENAPAKKNYLAGKVKLRSGVWFLDNAVVQNEVYDRPTSGKFSVRMQQNLYVPAYAQMNFDLPDGASKVVIWYSSWAALTDPPCQWRLEYSENGGRSWEQTGEDVMVLNKQKQRIVFPVKISGPVRFRIHKLGLGSNVIDASVQNGRLSIDDISIFKAGSTK</sequence>
<evidence type="ECO:0000259" key="2">
    <source>
        <dbReference type="Pfam" id="PF03372"/>
    </source>
</evidence>
<accession>A0A1W2EWG8</accession>
<dbReference type="AlphaFoldDB" id="A0A1W2EWG8"/>
<dbReference type="EMBL" id="FWYB01000017">
    <property type="protein sequence ID" value="SMD14024.1"/>
    <property type="molecule type" value="Genomic_DNA"/>
</dbReference>
<dbReference type="STRING" id="475255.SAMN04488101_1178"/>
<organism evidence="3 4">
    <name type="scientific">Pedobacter nyackensis</name>
    <dbReference type="NCBI Taxonomy" id="475255"/>
    <lineage>
        <taxon>Bacteria</taxon>
        <taxon>Pseudomonadati</taxon>
        <taxon>Bacteroidota</taxon>
        <taxon>Sphingobacteriia</taxon>
        <taxon>Sphingobacteriales</taxon>
        <taxon>Sphingobacteriaceae</taxon>
        <taxon>Pedobacter</taxon>
    </lineage>
</organism>
<keyword evidence="3" id="KW-0255">Endonuclease</keyword>
<keyword evidence="3" id="KW-0540">Nuclease</keyword>
<proteinExistence type="predicted"/>
<dbReference type="RefSeq" id="WP_084291631.1">
    <property type="nucleotide sequence ID" value="NZ_FWYB01000017.1"/>
</dbReference>
<dbReference type="PANTHER" id="PTHR12121:SF36">
    <property type="entry name" value="ENDONUCLEASE_EXONUCLEASE_PHOSPHATASE DOMAIN-CONTAINING PROTEIN"/>
    <property type="match status" value="1"/>
</dbReference>
<reference evidence="3 4" key="1">
    <citation type="submission" date="2017-04" db="EMBL/GenBank/DDBJ databases">
        <authorList>
            <person name="Afonso C.L."/>
            <person name="Miller P.J."/>
            <person name="Scott M.A."/>
            <person name="Spackman E."/>
            <person name="Goraichik I."/>
            <person name="Dimitrov K.M."/>
            <person name="Suarez D.L."/>
            <person name="Swayne D.E."/>
        </authorList>
    </citation>
    <scope>NUCLEOTIDE SEQUENCE [LARGE SCALE GENOMIC DNA]</scope>
    <source>
        <strain evidence="3 4">DSM 19625</strain>
    </source>
</reference>
<name>A0A1W2EWG8_9SPHI</name>
<dbReference type="GO" id="GO:0000175">
    <property type="term" value="F:3'-5'-RNA exonuclease activity"/>
    <property type="evidence" value="ECO:0007669"/>
    <property type="project" value="TreeGrafter"/>
</dbReference>
<feature type="signal peptide" evidence="1">
    <location>
        <begin position="1"/>
        <end position="21"/>
    </location>
</feature>